<feature type="transmembrane region" description="Helical" evidence="1">
    <location>
        <begin position="31"/>
        <end position="51"/>
    </location>
</feature>
<reference evidence="3" key="1">
    <citation type="journal article" date="2019" name="Int. J. Syst. Evol. Microbiol.">
        <title>The Global Catalogue of Microorganisms (GCM) 10K type strain sequencing project: providing services to taxonomists for standard genome sequencing and annotation.</title>
        <authorList>
            <consortium name="The Broad Institute Genomics Platform"/>
            <consortium name="The Broad Institute Genome Sequencing Center for Infectious Disease"/>
            <person name="Wu L."/>
            <person name="Ma J."/>
        </authorList>
    </citation>
    <scope>NUCLEOTIDE SEQUENCE [LARGE SCALE GENOMIC DNA]</scope>
    <source>
        <strain evidence="3">CCUG 56607</strain>
    </source>
</reference>
<comment type="caution">
    <text evidence="2">The sequence shown here is derived from an EMBL/GenBank/DDBJ whole genome shotgun (WGS) entry which is preliminary data.</text>
</comment>
<keyword evidence="1" id="KW-0812">Transmembrane</keyword>
<feature type="transmembrane region" description="Helical" evidence="1">
    <location>
        <begin position="7"/>
        <end position="25"/>
    </location>
</feature>
<evidence type="ECO:0000313" key="2">
    <source>
        <dbReference type="EMBL" id="MFD1019708.1"/>
    </source>
</evidence>
<proteinExistence type="predicted"/>
<keyword evidence="1" id="KW-0472">Membrane</keyword>
<keyword evidence="3" id="KW-1185">Reference proteome</keyword>
<keyword evidence="1" id="KW-1133">Transmembrane helix</keyword>
<sequence>MYYIKFFLTWIAGVIIAGVGISLWKGESFDWQFMITLAVGGLIGVSIVMLGKRSKEKK</sequence>
<evidence type="ECO:0000256" key="1">
    <source>
        <dbReference type="SAM" id="Phobius"/>
    </source>
</evidence>
<gene>
    <name evidence="2" type="ORF">ACFQ2J_11045</name>
</gene>
<dbReference type="RefSeq" id="WP_386060040.1">
    <property type="nucleotide sequence ID" value="NZ_JBHTKL010000005.1"/>
</dbReference>
<dbReference type="Proteomes" id="UP001596990">
    <property type="component" value="Unassembled WGS sequence"/>
</dbReference>
<accession>A0ABW3L3Z2</accession>
<name>A0ABW3L3Z2_9BACI</name>
<evidence type="ECO:0000313" key="3">
    <source>
        <dbReference type="Proteomes" id="UP001596990"/>
    </source>
</evidence>
<organism evidence="2 3">
    <name type="scientific">Thalassobacillus hwangdonensis</name>
    <dbReference type="NCBI Taxonomy" id="546108"/>
    <lineage>
        <taxon>Bacteria</taxon>
        <taxon>Bacillati</taxon>
        <taxon>Bacillota</taxon>
        <taxon>Bacilli</taxon>
        <taxon>Bacillales</taxon>
        <taxon>Bacillaceae</taxon>
        <taxon>Thalassobacillus</taxon>
    </lineage>
</organism>
<dbReference type="EMBL" id="JBHTKL010000005">
    <property type="protein sequence ID" value="MFD1019708.1"/>
    <property type="molecule type" value="Genomic_DNA"/>
</dbReference>
<protein>
    <submittedName>
        <fullName evidence="2">Uncharacterized protein</fullName>
    </submittedName>
</protein>